<evidence type="ECO:0000313" key="3">
    <source>
        <dbReference type="Proteomes" id="UP000650582"/>
    </source>
</evidence>
<protein>
    <submittedName>
        <fullName evidence="2">Uncharacterized protein</fullName>
    </submittedName>
</protein>
<comment type="caution">
    <text evidence="2">The sequence shown here is derived from an EMBL/GenBank/DDBJ whole genome shotgun (WGS) entry which is preliminary data.</text>
</comment>
<organism evidence="2 3">
    <name type="scientific">Rhizoctonia solani</name>
    <dbReference type="NCBI Taxonomy" id="456999"/>
    <lineage>
        <taxon>Eukaryota</taxon>
        <taxon>Fungi</taxon>
        <taxon>Dikarya</taxon>
        <taxon>Basidiomycota</taxon>
        <taxon>Agaricomycotina</taxon>
        <taxon>Agaricomycetes</taxon>
        <taxon>Cantharellales</taxon>
        <taxon>Ceratobasidiaceae</taxon>
        <taxon>Rhizoctonia</taxon>
    </lineage>
</organism>
<feature type="region of interest" description="Disordered" evidence="1">
    <location>
        <begin position="85"/>
        <end position="123"/>
    </location>
</feature>
<accession>A0A8H7LKY4</accession>
<evidence type="ECO:0000313" key="2">
    <source>
        <dbReference type="EMBL" id="KAF8675114.1"/>
    </source>
</evidence>
<dbReference type="EMBL" id="JACYCC010000128">
    <property type="protein sequence ID" value="KAF8675114.1"/>
    <property type="molecule type" value="Genomic_DNA"/>
</dbReference>
<evidence type="ECO:0000256" key="1">
    <source>
        <dbReference type="SAM" id="MobiDB-lite"/>
    </source>
</evidence>
<name>A0A8H7LKY4_9AGAM</name>
<reference evidence="2" key="1">
    <citation type="submission" date="2020-09" db="EMBL/GenBank/DDBJ databases">
        <title>Comparative genome analyses of four rice-infecting Rhizoctonia solani isolates reveal extensive enrichment of homogalacturonan modification genes.</title>
        <authorList>
            <person name="Lee D.-Y."/>
            <person name="Jeon J."/>
            <person name="Kim K.-T."/>
            <person name="Cheong K."/>
            <person name="Song H."/>
            <person name="Choi G."/>
            <person name="Ko J."/>
            <person name="Opiyo S.O."/>
            <person name="Zuo S."/>
            <person name="Madhav S."/>
            <person name="Lee Y.-H."/>
            <person name="Wang G.-L."/>
        </authorList>
    </citation>
    <scope>NUCLEOTIDE SEQUENCE</scope>
    <source>
        <strain evidence="2">AG1-IA YN-7</strain>
    </source>
</reference>
<dbReference type="AlphaFoldDB" id="A0A8H7LKY4"/>
<gene>
    <name evidence="2" type="ORF">RHS04_06920</name>
</gene>
<sequence length="161" mass="18486">MAITRICDYWDRIVTSRSAPSARSAFPSERARARTPKSIRRGLGPLAWVVLRTLRGVVPTYRIYIRTRTAQRDKKTRMIFPHVGVVRETKKSQNGRSKSPPPQGYFPDSVTEIDGRSRSGQHSSPWSEYRIYLLTLMLDIPPSRDDKKGQHAHTYIYTARA</sequence>
<proteinExistence type="predicted"/>
<dbReference type="Proteomes" id="UP000650582">
    <property type="component" value="Unassembled WGS sequence"/>
</dbReference>